<dbReference type="AlphaFoldDB" id="A0A383DE60"/>
<dbReference type="Pfam" id="PF04390">
    <property type="entry name" value="LptE"/>
    <property type="match status" value="1"/>
</dbReference>
<dbReference type="InterPro" id="IPR007485">
    <property type="entry name" value="LPS_assembly_LptE"/>
</dbReference>
<dbReference type="GO" id="GO:0019867">
    <property type="term" value="C:outer membrane"/>
    <property type="evidence" value="ECO:0007669"/>
    <property type="project" value="InterPro"/>
</dbReference>
<evidence type="ECO:0008006" key="2">
    <source>
        <dbReference type="Google" id="ProtNLM"/>
    </source>
</evidence>
<accession>A0A383DE60</accession>
<dbReference type="EMBL" id="UINC01216126">
    <property type="protein sequence ID" value="SVE42138.1"/>
    <property type="molecule type" value="Genomic_DNA"/>
</dbReference>
<sequence length="173" mass="18664">MITGALAMLLWGSGCVGYVAGPTNGLPAGSRSVRVEFFGNETLEPRLVVAVNRALKRNLQQDGTYTLETQGEADLVVSGQLTEFLRNGISYTPGDSLVVQDYTMQLTARIKVSDRTSGQVVYEGDVTGKSTVRVGNDLTSSQRQSIPLIADHLARQATSFIVDGQWPDEVEAQ</sequence>
<reference evidence="1" key="1">
    <citation type="submission" date="2018-05" db="EMBL/GenBank/DDBJ databases">
        <authorList>
            <person name="Lanie J.A."/>
            <person name="Ng W.-L."/>
            <person name="Kazmierczak K.M."/>
            <person name="Andrzejewski T.M."/>
            <person name="Davidsen T.M."/>
            <person name="Wayne K.J."/>
            <person name="Tettelin H."/>
            <person name="Glass J.I."/>
            <person name="Rusch D."/>
            <person name="Podicherti R."/>
            <person name="Tsui H.-C.T."/>
            <person name="Winkler M.E."/>
        </authorList>
    </citation>
    <scope>NUCLEOTIDE SEQUENCE</scope>
</reference>
<protein>
    <recommendedName>
        <fullName evidence="2">Lipoprotein</fullName>
    </recommendedName>
</protein>
<proteinExistence type="predicted"/>
<organism evidence="1">
    <name type="scientific">marine metagenome</name>
    <dbReference type="NCBI Taxonomy" id="408172"/>
    <lineage>
        <taxon>unclassified sequences</taxon>
        <taxon>metagenomes</taxon>
        <taxon>ecological metagenomes</taxon>
    </lineage>
</organism>
<gene>
    <name evidence="1" type="ORF">METZ01_LOCUS494992</name>
</gene>
<dbReference type="GO" id="GO:0043165">
    <property type="term" value="P:Gram-negative-bacterium-type cell outer membrane assembly"/>
    <property type="evidence" value="ECO:0007669"/>
    <property type="project" value="InterPro"/>
</dbReference>
<name>A0A383DE60_9ZZZZ</name>
<evidence type="ECO:0000313" key="1">
    <source>
        <dbReference type="EMBL" id="SVE42138.1"/>
    </source>
</evidence>